<organism evidence="2 3">
    <name type="scientific">Penicillium chermesinum</name>
    <dbReference type="NCBI Taxonomy" id="63820"/>
    <lineage>
        <taxon>Eukaryota</taxon>
        <taxon>Fungi</taxon>
        <taxon>Dikarya</taxon>
        <taxon>Ascomycota</taxon>
        <taxon>Pezizomycotina</taxon>
        <taxon>Eurotiomycetes</taxon>
        <taxon>Eurotiomycetidae</taxon>
        <taxon>Eurotiales</taxon>
        <taxon>Aspergillaceae</taxon>
        <taxon>Penicillium</taxon>
    </lineage>
</organism>
<gene>
    <name evidence="2" type="ORF">N7468_001952</name>
</gene>
<proteinExistence type="predicted"/>
<sequence>MENLSSSNSEHTQGTNGSAGTHQTHSPEPIEPVTDTEFPLVARLTQGLELCDWEKLQDKYSDAMDEHTRVEEDLRSQTAKLLEAFTAWSQITVLQDENRALKRFKTQMQHVQNSEMSVESKKKHYEDVVKAFQNALALLNAQMKA</sequence>
<evidence type="ECO:0000256" key="1">
    <source>
        <dbReference type="SAM" id="MobiDB-lite"/>
    </source>
</evidence>
<comment type="caution">
    <text evidence="2">The sequence shown here is derived from an EMBL/GenBank/DDBJ whole genome shotgun (WGS) entry which is preliminary data.</text>
</comment>
<feature type="compositionally biased region" description="Polar residues" evidence="1">
    <location>
        <begin position="1"/>
        <end position="26"/>
    </location>
</feature>
<dbReference type="RefSeq" id="XP_058334390.1">
    <property type="nucleotide sequence ID" value="XM_058471249.1"/>
</dbReference>
<feature type="region of interest" description="Disordered" evidence="1">
    <location>
        <begin position="1"/>
        <end position="33"/>
    </location>
</feature>
<evidence type="ECO:0000313" key="3">
    <source>
        <dbReference type="Proteomes" id="UP001150941"/>
    </source>
</evidence>
<protein>
    <submittedName>
        <fullName evidence="2">Uncharacterized protein</fullName>
    </submittedName>
</protein>
<evidence type="ECO:0000313" key="2">
    <source>
        <dbReference type="EMBL" id="KAJ5246969.1"/>
    </source>
</evidence>
<name>A0A9W9TZ44_9EURO</name>
<dbReference type="AlphaFoldDB" id="A0A9W9TZ44"/>
<dbReference type="OrthoDB" id="5335351at2759"/>
<reference evidence="2" key="1">
    <citation type="submission" date="2022-11" db="EMBL/GenBank/DDBJ databases">
        <authorList>
            <person name="Petersen C."/>
        </authorList>
    </citation>
    <scope>NUCLEOTIDE SEQUENCE</scope>
    <source>
        <strain evidence="2">IBT 19713</strain>
    </source>
</reference>
<reference evidence="2" key="2">
    <citation type="journal article" date="2023" name="IMA Fungus">
        <title>Comparative genomic study of the Penicillium genus elucidates a diverse pangenome and 15 lateral gene transfer events.</title>
        <authorList>
            <person name="Petersen C."/>
            <person name="Sorensen T."/>
            <person name="Nielsen M.R."/>
            <person name="Sondergaard T.E."/>
            <person name="Sorensen J.L."/>
            <person name="Fitzpatrick D.A."/>
            <person name="Frisvad J.C."/>
            <person name="Nielsen K.L."/>
        </authorList>
    </citation>
    <scope>NUCLEOTIDE SEQUENCE</scope>
    <source>
        <strain evidence="2">IBT 19713</strain>
    </source>
</reference>
<keyword evidence="3" id="KW-1185">Reference proteome</keyword>
<accession>A0A9W9TZ44</accession>
<dbReference type="Proteomes" id="UP001150941">
    <property type="component" value="Unassembled WGS sequence"/>
</dbReference>
<dbReference type="GeneID" id="83198552"/>
<dbReference type="EMBL" id="JAPQKS010000002">
    <property type="protein sequence ID" value="KAJ5246969.1"/>
    <property type="molecule type" value="Genomic_DNA"/>
</dbReference>